<accession>B6YQJ9</accession>
<dbReference type="AlphaFoldDB" id="B6YQJ9"/>
<evidence type="ECO:0000313" key="3">
    <source>
        <dbReference type="Proteomes" id="UP000000723"/>
    </source>
</evidence>
<feature type="transmembrane region" description="Helical" evidence="1">
    <location>
        <begin position="87"/>
        <end position="108"/>
    </location>
</feature>
<sequence>MKKMLTYLKNPPVFFHLFILFFSFLICLLRKLYCWAEGETFFGWYQIHPFLHVVFIIFVLECIYRFLPFAERKGLIAYSELTFLKRVTGVTVVVLFVYAVFILFQIAVLND</sequence>
<dbReference type="EMBL" id="AP010656">
    <property type="protein sequence ID" value="BAG83471.1"/>
    <property type="molecule type" value="Genomic_DNA"/>
</dbReference>
<evidence type="ECO:0000256" key="1">
    <source>
        <dbReference type="SAM" id="Phobius"/>
    </source>
</evidence>
<protein>
    <submittedName>
        <fullName evidence="2">Uncharacterized protein</fullName>
    </submittedName>
</protein>
<feature type="transmembrane region" description="Helical" evidence="1">
    <location>
        <begin position="12"/>
        <end position="33"/>
    </location>
</feature>
<organism evidence="2 3">
    <name type="scientific">Azobacteroides pseudotrichonymphae genomovar. CFP2</name>
    <dbReference type="NCBI Taxonomy" id="511995"/>
    <lineage>
        <taxon>Bacteria</taxon>
        <taxon>Pseudomonadati</taxon>
        <taxon>Bacteroidota</taxon>
        <taxon>Bacteroidia</taxon>
        <taxon>Bacteroidales</taxon>
        <taxon>Candidatus Azobacteroides</taxon>
    </lineage>
</organism>
<keyword evidence="3" id="KW-1185">Reference proteome</keyword>
<dbReference type="Proteomes" id="UP000000723">
    <property type="component" value="Chromosome"/>
</dbReference>
<name>B6YQJ9_AZOPC</name>
<feature type="transmembrane region" description="Helical" evidence="1">
    <location>
        <begin position="45"/>
        <end position="67"/>
    </location>
</feature>
<dbReference type="HOGENOM" id="CLU_2153125_0_0_10"/>
<dbReference type="KEGG" id="aps:CFPG_208"/>
<evidence type="ECO:0000313" key="2">
    <source>
        <dbReference type="EMBL" id="BAG83471.1"/>
    </source>
</evidence>
<gene>
    <name evidence="2" type="ordered locus">CFPG_208</name>
</gene>
<reference evidence="3" key="1">
    <citation type="journal article" date="2008" name="Science">
        <title>Genome of an endosymbiont coupling N2 fixation to cellulolysis within RT protist cells in termite gut.</title>
        <authorList>
            <person name="Hongoh Y."/>
            <person name="Sharma V.K."/>
            <person name="Prakash T."/>
            <person name="Noda S."/>
            <person name="Toh H."/>
            <person name="Taylor T.D."/>
            <person name="Kudo T."/>
            <person name="Sakaki Y."/>
            <person name="Toyoda A."/>
            <person name="Hattori M."/>
            <person name="Ohkuma M."/>
        </authorList>
    </citation>
    <scope>NUCLEOTIDE SEQUENCE [LARGE SCALE GENOMIC DNA]</scope>
</reference>
<proteinExistence type="predicted"/>
<keyword evidence="1" id="KW-0472">Membrane</keyword>
<keyword evidence="1" id="KW-1133">Transmembrane helix</keyword>
<keyword evidence="1" id="KW-0812">Transmembrane</keyword>